<accession>A0ABT0RTM8</accession>
<dbReference type="InterPro" id="IPR012910">
    <property type="entry name" value="Plug_dom"/>
</dbReference>
<keyword evidence="6 10" id="KW-0798">TonB box</keyword>
<evidence type="ECO:0000256" key="6">
    <source>
        <dbReference type="ARBA" id="ARBA00023077"/>
    </source>
</evidence>
<dbReference type="Pfam" id="PF07715">
    <property type="entry name" value="Plug"/>
    <property type="match status" value="1"/>
</dbReference>
<dbReference type="Proteomes" id="UP001203410">
    <property type="component" value="Unassembled WGS sequence"/>
</dbReference>
<evidence type="ECO:0000256" key="4">
    <source>
        <dbReference type="ARBA" id="ARBA00022692"/>
    </source>
</evidence>
<dbReference type="Gene3D" id="2.40.170.20">
    <property type="entry name" value="TonB-dependent receptor, beta-barrel domain"/>
    <property type="match status" value="1"/>
</dbReference>
<evidence type="ECO:0000256" key="3">
    <source>
        <dbReference type="ARBA" id="ARBA00022452"/>
    </source>
</evidence>
<keyword evidence="3 9" id="KW-1134">Transmembrane beta strand</keyword>
<evidence type="ECO:0000256" key="10">
    <source>
        <dbReference type="PROSITE-ProRule" id="PRU10143"/>
    </source>
</evidence>
<dbReference type="InterPro" id="IPR000531">
    <property type="entry name" value="Beta-barrel_TonB"/>
</dbReference>
<evidence type="ECO:0000259" key="14">
    <source>
        <dbReference type="Pfam" id="PF00593"/>
    </source>
</evidence>
<evidence type="ECO:0000256" key="1">
    <source>
        <dbReference type="ARBA" id="ARBA00004571"/>
    </source>
</evidence>
<protein>
    <submittedName>
        <fullName evidence="16">TonB-dependent receptor</fullName>
    </submittedName>
</protein>
<evidence type="ECO:0000313" key="17">
    <source>
        <dbReference type="Proteomes" id="UP001203410"/>
    </source>
</evidence>
<keyword evidence="8 9" id="KW-0998">Cell outer membrane</keyword>
<sequence length="1020" mass="110917">MGPRFFREPVSLLVLGAAIAAQGAPVAAQDPPPQVEQTAAASAPETELALNPSPEAGQEVTDTIIVTGSRIPRPNLTAVSPVTVVGYDEVEFQGATMVEELLNRLPQVAPSQGAFISNGSTGTSTVDLRNLGAERTLVLVNGRRLAPGDAFSAEPDINIIPTTLLERVEILTGGASSVYGSDAIAGVVNFIMNTDLDGFRIDGQASVFQHDNRDEAGLGDALDAAGFVHPEGNRVDGGRQSIDLAYGTGFLDDRGHVTLYGGYRKTSELRQDARDYSACTADVEDDLETLRCGGSTVSYPGSFFTRFSLNGPLTIGPDRTFEPGLILFNFAPWNFYQRSGRRWTGGGFADVEISDAFKPYAEVMYMNDRTLAQIAPSGNFQDTRNINCDSPLLSDQQRSLVCFDGNFVGQNPVFDDDGNLVEIRGSPIPFTDPVSGATYFKGNLAVQRRAVETGGRQADIRHKNLRLVGGVKGDPVRGISYDASYVFQRAKSDTTQKNYLSATRLGRALDVVLDPSTGAPVCRSVLTGEDPACVPWDIFALGAVTPESTEYLSIPGSTAGEVKEQIANINATVELGEWGIQIPWADEAPSLNVGAEYRKDNLDYVPDEVTQSGDLAGAPMDPEVHGSTSVKELFAEARIPILTDRLVRRLAIEAGYRMSWYKAGDSSFSTSSYKVALDLTAVDGVRLRLSQQRAVRAPNIIELFSPTAEDAFFIDPCAGLSPDATVQECELTGLPASLYGQVLEVPPLGFFAYNSKIGGNLDLYEETARTRAAGLVLEPRFLPNFNATVDWWQIRLEDAVAKVDGDTIMGNCIGTGDPAFCERIHRDAEGSLWLSEEGFIDARNFNIGSIKIQGIDVGVNYRHDLGRIGTASLEFTGSYLDKFVIDNGGTSTPFDCAGHHGYGCFEPVPKWRHIARLTWEGRQGITVSASWRYTSKLTFRAYPDFDPIPPPEVPDQSFFDLATIFRVEPHYSLRLGVNNIFDREPPLVLFCNDATCNGNTFPQWYDPLGRYFFAGFTLNF</sequence>
<keyword evidence="4 9" id="KW-0812">Transmembrane</keyword>
<evidence type="ECO:0000256" key="5">
    <source>
        <dbReference type="ARBA" id="ARBA00022729"/>
    </source>
</evidence>
<dbReference type="InterPro" id="IPR039426">
    <property type="entry name" value="TonB-dep_rcpt-like"/>
</dbReference>
<feature type="region of interest" description="Disordered" evidence="12">
    <location>
        <begin position="27"/>
        <end position="58"/>
    </location>
</feature>
<dbReference type="SUPFAM" id="SSF56935">
    <property type="entry name" value="Porins"/>
    <property type="match status" value="1"/>
</dbReference>
<reference evidence="16 17" key="1">
    <citation type="submission" date="2022-05" db="EMBL/GenBank/DDBJ databases">
        <authorList>
            <person name="Jo J.-H."/>
            <person name="Im W.-T."/>
        </authorList>
    </citation>
    <scope>NUCLEOTIDE SEQUENCE [LARGE SCALE GENOMIC DNA]</scope>
    <source>
        <strain evidence="16 17">NSE70-1</strain>
    </source>
</reference>
<comment type="subcellular location">
    <subcellularLocation>
        <location evidence="1 9">Cell outer membrane</location>
        <topology evidence="1 9">Multi-pass membrane protein</topology>
    </subcellularLocation>
</comment>
<evidence type="ECO:0000259" key="15">
    <source>
        <dbReference type="Pfam" id="PF07715"/>
    </source>
</evidence>
<dbReference type="InterPro" id="IPR010916">
    <property type="entry name" value="TonB_box_CS"/>
</dbReference>
<feature type="domain" description="TonB-dependent receptor-like beta-barrel" evidence="14">
    <location>
        <begin position="586"/>
        <end position="980"/>
    </location>
</feature>
<dbReference type="InterPro" id="IPR036942">
    <property type="entry name" value="Beta-barrel_TonB_sf"/>
</dbReference>
<keyword evidence="2 9" id="KW-0813">Transport</keyword>
<keyword evidence="7 9" id="KW-0472">Membrane</keyword>
<dbReference type="PANTHER" id="PTHR47234">
    <property type="match status" value="1"/>
</dbReference>
<gene>
    <name evidence="16" type="ORF">LZ496_04625</name>
</gene>
<evidence type="ECO:0000256" key="9">
    <source>
        <dbReference type="PROSITE-ProRule" id="PRU01360"/>
    </source>
</evidence>
<keyword evidence="5 13" id="KW-0732">Signal</keyword>
<dbReference type="PROSITE" id="PS00430">
    <property type="entry name" value="TONB_DEPENDENT_REC_1"/>
    <property type="match status" value="1"/>
</dbReference>
<dbReference type="PANTHER" id="PTHR47234:SF2">
    <property type="entry name" value="TONB-DEPENDENT RECEPTOR"/>
    <property type="match status" value="1"/>
</dbReference>
<evidence type="ECO:0000313" key="16">
    <source>
        <dbReference type="EMBL" id="MCL6698070.1"/>
    </source>
</evidence>
<dbReference type="RefSeq" id="WP_249903412.1">
    <property type="nucleotide sequence ID" value="NZ_JAMGBA010000001.1"/>
</dbReference>
<evidence type="ECO:0000256" key="7">
    <source>
        <dbReference type="ARBA" id="ARBA00023136"/>
    </source>
</evidence>
<feature type="signal peptide" evidence="13">
    <location>
        <begin position="1"/>
        <end position="23"/>
    </location>
</feature>
<feature type="domain" description="TonB-dependent receptor plug" evidence="15">
    <location>
        <begin position="78"/>
        <end position="187"/>
    </location>
</feature>
<comment type="caution">
    <text evidence="16">The sequence shown here is derived from an EMBL/GenBank/DDBJ whole genome shotgun (WGS) entry which is preliminary data.</text>
</comment>
<proteinExistence type="inferred from homology"/>
<dbReference type="Gene3D" id="2.170.130.10">
    <property type="entry name" value="TonB-dependent receptor, plug domain"/>
    <property type="match status" value="1"/>
</dbReference>
<evidence type="ECO:0000256" key="11">
    <source>
        <dbReference type="RuleBase" id="RU003357"/>
    </source>
</evidence>
<evidence type="ECO:0000256" key="8">
    <source>
        <dbReference type="ARBA" id="ARBA00023237"/>
    </source>
</evidence>
<evidence type="ECO:0000256" key="2">
    <source>
        <dbReference type="ARBA" id="ARBA00022448"/>
    </source>
</evidence>
<organism evidence="16 17">
    <name type="scientific">Sphingomonas caseinilyticus</name>
    <dbReference type="NCBI Taxonomy" id="2908205"/>
    <lineage>
        <taxon>Bacteria</taxon>
        <taxon>Pseudomonadati</taxon>
        <taxon>Pseudomonadota</taxon>
        <taxon>Alphaproteobacteria</taxon>
        <taxon>Sphingomonadales</taxon>
        <taxon>Sphingomonadaceae</taxon>
        <taxon>Sphingomonas</taxon>
    </lineage>
</organism>
<keyword evidence="17" id="KW-1185">Reference proteome</keyword>
<feature type="short sequence motif" description="TonB box" evidence="10">
    <location>
        <begin position="63"/>
        <end position="69"/>
    </location>
</feature>
<keyword evidence="16" id="KW-0675">Receptor</keyword>
<dbReference type="PROSITE" id="PS52016">
    <property type="entry name" value="TONB_DEPENDENT_REC_3"/>
    <property type="match status" value="1"/>
</dbReference>
<dbReference type="Pfam" id="PF00593">
    <property type="entry name" value="TonB_dep_Rec_b-barrel"/>
    <property type="match status" value="1"/>
</dbReference>
<evidence type="ECO:0000256" key="12">
    <source>
        <dbReference type="SAM" id="MobiDB-lite"/>
    </source>
</evidence>
<dbReference type="EMBL" id="JAMGBA010000001">
    <property type="protein sequence ID" value="MCL6698070.1"/>
    <property type="molecule type" value="Genomic_DNA"/>
</dbReference>
<dbReference type="InterPro" id="IPR037066">
    <property type="entry name" value="Plug_dom_sf"/>
</dbReference>
<name>A0ABT0RTM8_9SPHN</name>
<feature type="chain" id="PRO_5045091385" evidence="13">
    <location>
        <begin position="24"/>
        <end position="1020"/>
    </location>
</feature>
<evidence type="ECO:0000256" key="13">
    <source>
        <dbReference type="SAM" id="SignalP"/>
    </source>
</evidence>
<comment type="similarity">
    <text evidence="9 11">Belongs to the TonB-dependent receptor family.</text>
</comment>